<evidence type="ECO:0000256" key="1">
    <source>
        <dbReference type="ARBA" id="ARBA00006806"/>
    </source>
</evidence>
<dbReference type="SUPFAM" id="SSF46988">
    <property type="entry name" value="Tubulin chaperone cofactor A"/>
    <property type="match status" value="1"/>
</dbReference>
<dbReference type="PANTHER" id="PTHR21500">
    <property type="entry name" value="TUBULIN-SPECIFIC CHAPERONE A"/>
    <property type="match status" value="1"/>
</dbReference>
<evidence type="ECO:0000313" key="6">
    <source>
        <dbReference type="Proteomes" id="UP000245699"/>
    </source>
</evidence>
<dbReference type="GO" id="GO:0005829">
    <property type="term" value="C:cytosol"/>
    <property type="evidence" value="ECO:0007669"/>
    <property type="project" value="TreeGrafter"/>
</dbReference>
<dbReference type="PANTHER" id="PTHR21500:SF0">
    <property type="entry name" value="TUBULIN-SPECIFIC CHAPERONE A"/>
    <property type="match status" value="1"/>
</dbReference>
<dbReference type="OrthoDB" id="296187at2759"/>
<proteinExistence type="inferred from homology"/>
<organism evidence="5 6">
    <name type="scientific">Furculomyces boomerangus</name>
    <dbReference type="NCBI Taxonomy" id="61424"/>
    <lineage>
        <taxon>Eukaryota</taxon>
        <taxon>Fungi</taxon>
        <taxon>Fungi incertae sedis</taxon>
        <taxon>Zoopagomycota</taxon>
        <taxon>Kickxellomycotina</taxon>
        <taxon>Harpellomycetes</taxon>
        <taxon>Harpellales</taxon>
        <taxon>Harpellaceae</taxon>
        <taxon>Furculomyces</taxon>
    </lineage>
</organism>
<dbReference type="GO" id="GO:0007021">
    <property type="term" value="P:tubulin complex assembly"/>
    <property type="evidence" value="ECO:0007669"/>
    <property type="project" value="UniProtKB-UniRule"/>
</dbReference>
<keyword evidence="3" id="KW-0206">Cytoskeleton</keyword>
<comment type="similarity">
    <text evidence="1 3">Belongs to the TBCA family.</text>
</comment>
<feature type="coiled-coil region" evidence="4">
    <location>
        <begin position="14"/>
        <end position="45"/>
    </location>
</feature>
<keyword evidence="2 3" id="KW-0143">Chaperone</keyword>
<dbReference type="GO" id="GO:0007023">
    <property type="term" value="P:post-chaperonin tubulin folding pathway"/>
    <property type="evidence" value="ECO:0007669"/>
    <property type="project" value="UniProtKB-UniRule"/>
</dbReference>
<dbReference type="Proteomes" id="UP000245699">
    <property type="component" value="Unassembled WGS sequence"/>
</dbReference>
<comment type="subcellular location">
    <subcellularLocation>
        <location evidence="3">Cytoplasm</location>
        <location evidence="3">Cytoskeleton</location>
    </subcellularLocation>
</comment>
<keyword evidence="3" id="KW-0493">Microtubule</keyword>
<dbReference type="STRING" id="61424.A0A2T9XZL1"/>
<gene>
    <name evidence="5" type="ORF">BB559_006992</name>
</gene>
<protein>
    <recommendedName>
        <fullName evidence="3">Tubulin-specific chaperone A</fullName>
    </recommendedName>
</protein>
<name>A0A2T9XZL1_9FUNG</name>
<sequence>MSSTRLLKIKTGSLKRLVKDKDVYLMEAEEVKKRIENLKAKNADEWDIKKQASCIDFYEVLEETLDMLPGCDKRIAVAYEDLQNLLESKDPAFENTAELAEALQVLATSKPN</sequence>
<evidence type="ECO:0000256" key="4">
    <source>
        <dbReference type="SAM" id="Coils"/>
    </source>
</evidence>
<dbReference type="EMBL" id="MBFT01001082">
    <property type="protein sequence ID" value="PVU85464.1"/>
    <property type="molecule type" value="Genomic_DNA"/>
</dbReference>
<evidence type="ECO:0000256" key="3">
    <source>
        <dbReference type="RuleBase" id="RU364030"/>
    </source>
</evidence>
<dbReference type="InterPro" id="IPR036126">
    <property type="entry name" value="TBCA_sf"/>
</dbReference>
<dbReference type="InterPro" id="IPR004226">
    <property type="entry name" value="TBCA"/>
</dbReference>
<keyword evidence="3" id="KW-0963">Cytoplasm</keyword>
<keyword evidence="6" id="KW-1185">Reference proteome</keyword>
<dbReference type="AlphaFoldDB" id="A0A2T9XZL1"/>
<keyword evidence="4" id="KW-0175">Coiled coil</keyword>
<accession>A0A2T9XZL1</accession>
<dbReference type="GO" id="GO:0048487">
    <property type="term" value="F:beta-tubulin binding"/>
    <property type="evidence" value="ECO:0007669"/>
    <property type="project" value="InterPro"/>
</dbReference>
<dbReference type="Gene3D" id="1.20.58.90">
    <property type="match status" value="1"/>
</dbReference>
<evidence type="ECO:0000256" key="2">
    <source>
        <dbReference type="ARBA" id="ARBA00023186"/>
    </source>
</evidence>
<evidence type="ECO:0000313" key="5">
    <source>
        <dbReference type="EMBL" id="PVU85464.1"/>
    </source>
</evidence>
<comment type="caution">
    <text evidence="5">The sequence shown here is derived from an EMBL/GenBank/DDBJ whole genome shotgun (WGS) entry which is preliminary data.</text>
</comment>
<dbReference type="GO" id="GO:0005874">
    <property type="term" value="C:microtubule"/>
    <property type="evidence" value="ECO:0007669"/>
    <property type="project" value="UniProtKB-KW"/>
</dbReference>
<dbReference type="Pfam" id="PF02970">
    <property type="entry name" value="TBCA"/>
    <property type="match status" value="1"/>
</dbReference>
<comment type="subunit">
    <text evidence="3">Supercomplex made of cofactors A to E. Cofactors A and D function by capturing and stabilizing tubulin in a quasi-native conformation. Cofactor E binds to the cofactor D-tubulin complex; interaction with cofactor C then causes the release of tubulin polypeptides that are committed to the native state.</text>
</comment>
<reference evidence="5 6" key="1">
    <citation type="journal article" date="2018" name="MBio">
        <title>Comparative Genomics Reveals the Core Gene Toolbox for the Fungus-Insect Symbiosis.</title>
        <authorList>
            <person name="Wang Y."/>
            <person name="Stata M."/>
            <person name="Wang W."/>
            <person name="Stajich J.E."/>
            <person name="White M.M."/>
            <person name="Moncalvo J.M."/>
        </authorList>
    </citation>
    <scope>NUCLEOTIDE SEQUENCE [LARGE SCALE GENOMIC DNA]</scope>
    <source>
        <strain evidence="5 6">AUS-77-4</strain>
    </source>
</reference>